<keyword evidence="5" id="KW-1185">Reference proteome</keyword>
<dbReference type="InterPro" id="IPR013538">
    <property type="entry name" value="ASHA1/2-like_C"/>
</dbReference>
<evidence type="ECO:0000256" key="1">
    <source>
        <dbReference type="ARBA" id="ARBA00006817"/>
    </source>
</evidence>
<dbReference type="OrthoDB" id="9803476at2"/>
<dbReference type="EMBL" id="JACHBQ010000001">
    <property type="protein sequence ID" value="MBB5641354.1"/>
    <property type="molecule type" value="Genomic_DNA"/>
</dbReference>
<evidence type="ECO:0000313" key="4">
    <source>
        <dbReference type="EMBL" id="MBB5641354.1"/>
    </source>
</evidence>
<dbReference type="AlphaFoldDB" id="A0A099JP10"/>
<dbReference type="Proteomes" id="UP000561726">
    <property type="component" value="Unassembled WGS sequence"/>
</dbReference>
<evidence type="ECO:0000313" key="3">
    <source>
        <dbReference type="EMBL" id="KGJ79163.1"/>
    </source>
</evidence>
<proteinExistence type="inferred from homology"/>
<dbReference type="EMBL" id="JPXF01000017">
    <property type="protein sequence ID" value="KGJ79163.1"/>
    <property type="molecule type" value="Genomic_DNA"/>
</dbReference>
<dbReference type="Pfam" id="PF08327">
    <property type="entry name" value="AHSA1"/>
    <property type="match status" value="1"/>
</dbReference>
<dbReference type="InterPro" id="IPR023393">
    <property type="entry name" value="START-like_dom_sf"/>
</dbReference>
<reference evidence="3 5" key="1">
    <citation type="submission" date="2014-08" db="EMBL/GenBank/DDBJ databases">
        <authorList>
            <person name="Sisinthy S."/>
        </authorList>
    </citation>
    <scope>NUCLEOTIDE SEQUENCE [LARGE SCALE GENOMIC DNA]</scope>
    <source>
        <strain evidence="3 5">RuG17</strain>
    </source>
</reference>
<sequence length="175" mass="19181">METTIFISHDGRPAIRIERALPHSVVRMWDALTKPEQSRTWFPSELTVEPRVGGVVGFAGDPHMPNSVGTVLAIEPPRLLSFTWGGNELRFELRAVSDQQVDRVLTNVLEAENEAARNAAGWDVCLTELERYVNGVESGGPHGTSALSWQERYEHFVALGIPAGAEVPGAARVEP</sequence>
<dbReference type="STRING" id="1001240.GY21_05795"/>
<dbReference type="SUPFAM" id="SSF55961">
    <property type="entry name" value="Bet v1-like"/>
    <property type="match status" value="1"/>
</dbReference>
<name>A0A099JP10_9MICO</name>
<comment type="similarity">
    <text evidence="1">Belongs to the AHA1 family.</text>
</comment>
<evidence type="ECO:0000259" key="2">
    <source>
        <dbReference type="Pfam" id="PF08327"/>
    </source>
</evidence>
<protein>
    <submittedName>
        <fullName evidence="4">Uncharacterized protein YndB with AHSA1/START domain</fullName>
    </submittedName>
</protein>
<comment type="caution">
    <text evidence="3">The sequence shown here is derived from an EMBL/GenBank/DDBJ whole genome shotgun (WGS) entry which is preliminary data.</text>
</comment>
<dbReference type="Gene3D" id="3.30.530.20">
    <property type="match status" value="1"/>
</dbReference>
<dbReference type="RefSeq" id="WP_035835744.1">
    <property type="nucleotide sequence ID" value="NZ_JACHBQ010000001.1"/>
</dbReference>
<accession>A0A099JP10</accession>
<evidence type="ECO:0000313" key="5">
    <source>
        <dbReference type="Proteomes" id="UP000029864"/>
    </source>
</evidence>
<dbReference type="Proteomes" id="UP000029864">
    <property type="component" value="Unassembled WGS sequence"/>
</dbReference>
<dbReference type="eggNOG" id="COG3832">
    <property type="taxonomic scope" value="Bacteria"/>
</dbReference>
<reference evidence="4 6" key="2">
    <citation type="submission" date="2020-08" db="EMBL/GenBank/DDBJ databases">
        <title>Sequencing the genomes of 1000 actinobacteria strains.</title>
        <authorList>
            <person name="Klenk H.-P."/>
        </authorList>
    </citation>
    <scope>NUCLEOTIDE SEQUENCE [LARGE SCALE GENOMIC DNA]</scope>
    <source>
        <strain evidence="4 6">DSM 21065</strain>
    </source>
</reference>
<feature type="domain" description="Activator of Hsp90 ATPase homologue 1/2-like C-terminal" evidence="2">
    <location>
        <begin position="25"/>
        <end position="133"/>
    </location>
</feature>
<gene>
    <name evidence="4" type="ORF">BJ997_001902</name>
    <name evidence="3" type="ORF">GY21_05795</name>
</gene>
<organism evidence="3 5">
    <name type="scientific">Cryobacterium roopkundense</name>
    <dbReference type="NCBI Taxonomy" id="1001240"/>
    <lineage>
        <taxon>Bacteria</taxon>
        <taxon>Bacillati</taxon>
        <taxon>Actinomycetota</taxon>
        <taxon>Actinomycetes</taxon>
        <taxon>Micrococcales</taxon>
        <taxon>Microbacteriaceae</taxon>
        <taxon>Cryobacterium</taxon>
    </lineage>
</organism>
<evidence type="ECO:0000313" key="6">
    <source>
        <dbReference type="Proteomes" id="UP000561726"/>
    </source>
</evidence>